<dbReference type="AlphaFoldDB" id="A0A501XA65"/>
<organism evidence="1 2">
    <name type="scientific">[Mycoplasma] falconis</name>
    <dbReference type="NCBI Taxonomy" id="92403"/>
    <lineage>
        <taxon>Bacteria</taxon>
        <taxon>Bacillati</taxon>
        <taxon>Mycoplasmatota</taxon>
        <taxon>Mycoplasmoidales</taxon>
        <taxon>Metamycoplasmataceae</taxon>
        <taxon>Metamycoplasma</taxon>
    </lineage>
</organism>
<sequence length="58" mass="6600">MAVRYVVNHDEGWAVKNPKGKKALRIFKTQKEAMEYAWSLSDTTSVLVQSKKGAFRKA</sequence>
<dbReference type="Proteomes" id="UP000319776">
    <property type="component" value="Unassembled WGS sequence"/>
</dbReference>
<comment type="caution">
    <text evidence="1">The sequence shown here is derived from an EMBL/GenBank/DDBJ whole genome shotgun (WGS) entry which is preliminary data.</text>
</comment>
<dbReference type="InterPro" id="IPR018691">
    <property type="entry name" value="DUF2188"/>
</dbReference>
<dbReference type="EMBL" id="VFSS01000004">
    <property type="protein sequence ID" value="TPE57422.1"/>
    <property type="molecule type" value="Genomic_DNA"/>
</dbReference>
<dbReference type="OrthoDB" id="8858565at2"/>
<dbReference type="RefSeq" id="WP_140781254.1">
    <property type="nucleotide sequence ID" value="NZ_VFSS01000004.1"/>
</dbReference>
<protein>
    <submittedName>
        <fullName evidence="1">DUF2188 domain-containing protein</fullName>
    </submittedName>
</protein>
<name>A0A501XA65_9BACT</name>
<evidence type="ECO:0000313" key="2">
    <source>
        <dbReference type="Proteomes" id="UP000319776"/>
    </source>
</evidence>
<keyword evidence="2" id="KW-1185">Reference proteome</keyword>
<dbReference type="Pfam" id="PF09954">
    <property type="entry name" value="DUF2188"/>
    <property type="match status" value="1"/>
</dbReference>
<proteinExistence type="predicted"/>
<evidence type="ECO:0000313" key="1">
    <source>
        <dbReference type="EMBL" id="TPE57422.1"/>
    </source>
</evidence>
<gene>
    <name evidence="1" type="ORF">FJO69_01565</name>
</gene>
<accession>A0A501XA65</accession>
<reference evidence="1 2" key="1">
    <citation type="submission" date="2019-06" db="EMBL/GenBank/DDBJ databases">
        <title>Mycoplasma falconis type strain whole genome sequence.</title>
        <authorList>
            <person name="Spergser J."/>
        </authorList>
    </citation>
    <scope>NUCLEOTIDE SEQUENCE [LARGE SCALE GENOMIC DNA]</scope>
    <source>
        <strain evidence="1 2">ATCC 51372</strain>
    </source>
</reference>